<gene>
    <name evidence="2" type="ORF">ACJDT4_03330</name>
</gene>
<dbReference type="Proteomes" id="UP001623592">
    <property type="component" value="Unassembled WGS sequence"/>
</dbReference>
<reference evidence="2 3" key="1">
    <citation type="submission" date="2024-11" db="EMBL/GenBank/DDBJ databases">
        <authorList>
            <person name="Heng Y.C."/>
            <person name="Lim A.C.H."/>
            <person name="Lee J.K.Y."/>
            <person name="Kittelmann S."/>
        </authorList>
    </citation>
    <scope>NUCLEOTIDE SEQUENCE [LARGE SCALE GENOMIC DNA]</scope>
    <source>
        <strain evidence="2 3">WILCCON 0114</strain>
    </source>
</reference>
<feature type="chain" id="PRO_5047385504" evidence="1">
    <location>
        <begin position="28"/>
        <end position="287"/>
    </location>
</feature>
<keyword evidence="1" id="KW-0732">Signal</keyword>
<name>A0ABW8TA79_9CLOT</name>
<sequence length="287" mass="32528">MKKHILLLFSSAFLITCFMSQNNITHAETVNDTTPIDRISQMQNQVHQKNKAKVISVNDKYIKITNYDNGQTKSEAFDKSGYISERTKEYLEKSDFSANPLSANLSVANPVQGHNTYSWIRITTELDYAGPQSTYYVYGYYSWLVGANNRKTDVIGLSHDSNVSFYGDNYAESHNYYYWDNSEDHLEDISLNHNSDGFKTDVNGIAFPFTLNYYSTDINHLPYGMISTRAQNTSYSGRSCNISCSYAHQETYLTIKPDITFPGGPKIVVEPETKFDNAACTINANLD</sequence>
<comment type="caution">
    <text evidence="2">The sequence shown here is derived from an EMBL/GenBank/DDBJ whole genome shotgun (WGS) entry which is preliminary data.</text>
</comment>
<evidence type="ECO:0000313" key="3">
    <source>
        <dbReference type="Proteomes" id="UP001623592"/>
    </source>
</evidence>
<dbReference type="RefSeq" id="WP_406786108.1">
    <property type="nucleotide sequence ID" value="NZ_JBJIAA010000002.1"/>
</dbReference>
<evidence type="ECO:0000256" key="1">
    <source>
        <dbReference type="SAM" id="SignalP"/>
    </source>
</evidence>
<proteinExistence type="predicted"/>
<evidence type="ECO:0000313" key="2">
    <source>
        <dbReference type="EMBL" id="MFL0249441.1"/>
    </source>
</evidence>
<protein>
    <submittedName>
        <fullName evidence="2">Uncharacterized protein</fullName>
    </submittedName>
</protein>
<dbReference type="EMBL" id="JBJIAA010000002">
    <property type="protein sequence ID" value="MFL0249441.1"/>
    <property type="molecule type" value="Genomic_DNA"/>
</dbReference>
<organism evidence="2 3">
    <name type="scientific">Clostridium neuense</name>
    <dbReference type="NCBI Taxonomy" id="1728934"/>
    <lineage>
        <taxon>Bacteria</taxon>
        <taxon>Bacillati</taxon>
        <taxon>Bacillota</taxon>
        <taxon>Clostridia</taxon>
        <taxon>Eubacteriales</taxon>
        <taxon>Clostridiaceae</taxon>
        <taxon>Clostridium</taxon>
    </lineage>
</organism>
<feature type="signal peptide" evidence="1">
    <location>
        <begin position="1"/>
        <end position="27"/>
    </location>
</feature>
<accession>A0ABW8TA79</accession>
<keyword evidence="3" id="KW-1185">Reference proteome</keyword>